<dbReference type="PANTHER" id="PTHR14969">
    <property type="entry name" value="SPHINGOSINE-1-PHOSPHATE PHOSPHOHYDROLASE"/>
    <property type="match status" value="1"/>
</dbReference>
<proteinExistence type="predicted"/>
<dbReference type="Pfam" id="PF01569">
    <property type="entry name" value="PAP2"/>
    <property type="match status" value="1"/>
</dbReference>
<dbReference type="SMART" id="SM00014">
    <property type="entry name" value="acidPPc"/>
    <property type="match status" value="1"/>
</dbReference>
<sequence length="270" mass="28967">MTERDRRPAPASPLQDLDRWIGGLDLTRWPAFMRPVIRGAGRLTELLGPYWAYLLPIVIGAAVFSTAVWAFGEVWEGVREQGDLARLDEPVLQLAVALRAPVPDAVVTGFTFVGGPVVAPVLTVLAIAGLVIVRRSWTPVLVIVPAALGSLAMTIAGKRIFGRERPPMADAVPPYETSASFPSGHTLNAIVIAGAVGYVLLLKRRSVAGRVWTVAVAATYALGIGLSRVYLGHHWLTDVVAAWVLGAAWLAVVVTVHRLFLTVHRSRAPG</sequence>
<gene>
    <name evidence="3" type="ORF">ACFSBI_09770</name>
</gene>
<feature type="domain" description="Phosphatidic acid phosphatase type 2/haloperoxidase" evidence="2">
    <location>
        <begin position="138"/>
        <end position="254"/>
    </location>
</feature>
<dbReference type="Proteomes" id="UP001597347">
    <property type="component" value="Unassembled WGS sequence"/>
</dbReference>
<evidence type="ECO:0000259" key="2">
    <source>
        <dbReference type="SMART" id="SM00014"/>
    </source>
</evidence>
<feature type="transmembrane region" description="Helical" evidence="1">
    <location>
        <begin position="242"/>
        <end position="261"/>
    </location>
</feature>
<feature type="transmembrane region" description="Helical" evidence="1">
    <location>
        <begin position="50"/>
        <end position="71"/>
    </location>
</feature>
<dbReference type="InterPro" id="IPR036938">
    <property type="entry name" value="PAP2/HPO_sf"/>
</dbReference>
<evidence type="ECO:0000313" key="4">
    <source>
        <dbReference type="Proteomes" id="UP001597347"/>
    </source>
</evidence>
<dbReference type="Gene3D" id="1.20.144.10">
    <property type="entry name" value="Phosphatidic acid phosphatase type 2/haloperoxidase"/>
    <property type="match status" value="1"/>
</dbReference>
<dbReference type="CDD" id="cd03392">
    <property type="entry name" value="PAP2_like_2"/>
    <property type="match status" value="1"/>
</dbReference>
<accession>A0ABW4LF41</accession>
<feature type="transmembrane region" description="Helical" evidence="1">
    <location>
        <begin position="110"/>
        <end position="133"/>
    </location>
</feature>
<keyword evidence="1" id="KW-1133">Transmembrane helix</keyword>
<keyword evidence="1" id="KW-0812">Transmembrane</keyword>
<protein>
    <submittedName>
        <fullName evidence="3">Phosphatase PAP2 family protein</fullName>
    </submittedName>
</protein>
<organism evidence="3 4">
    <name type="scientific">Amnibacterium endophyticum</name>
    <dbReference type="NCBI Taxonomy" id="2109337"/>
    <lineage>
        <taxon>Bacteria</taxon>
        <taxon>Bacillati</taxon>
        <taxon>Actinomycetota</taxon>
        <taxon>Actinomycetes</taxon>
        <taxon>Micrococcales</taxon>
        <taxon>Microbacteriaceae</taxon>
        <taxon>Amnibacterium</taxon>
    </lineage>
</organism>
<feature type="transmembrane region" description="Helical" evidence="1">
    <location>
        <begin position="140"/>
        <end position="161"/>
    </location>
</feature>
<dbReference type="RefSeq" id="WP_377934425.1">
    <property type="nucleotide sequence ID" value="NZ_JBHUEA010000013.1"/>
</dbReference>
<evidence type="ECO:0000256" key="1">
    <source>
        <dbReference type="SAM" id="Phobius"/>
    </source>
</evidence>
<dbReference type="InterPro" id="IPR000326">
    <property type="entry name" value="PAP2/HPO"/>
</dbReference>
<feature type="transmembrane region" description="Helical" evidence="1">
    <location>
        <begin position="181"/>
        <end position="202"/>
    </location>
</feature>
<keyword evidence="1" id="KW-0472">Membrane</keyword>
<comment type="caution">
    <text evidence="3">The sequence shown here is derived from an EMBL/GenBank/DDBJ whole genome shotgun (WGS) entry which is preliminary data.</text>
</comment>
<evidence type="ECO:0000313" key="3">
    <source>
        <dbReference type="EMBL" id="MFD1721838.1"/>
    </source>
</evidence>
<reference evidence="4" key="1">
    <citation type="journal article" date="2019" name="Int. J. Syst. Evol. Microbiol.">
        <title>The Global Catalogue of Microorganisms (GCM) 10K type strain sequencing project: providing services to taxonomists for standard genome sequencing and annotation.</title>
        <authorList>
            <consortium name="The Broad Institute Genomics Platform"/>
            <consortium name="The Broad Institute Genome Sequencing Center for Infectious Disease"/>
            <person name="Wu L."/>
            <person name="Ma J."/>
        </authorList>
    </citation>
    <scope>NUCLEOTIDE SEQUENCE [LARGE SCALE GENOMIC DNA]</scope>
    <source>
        <strain evidence="4">CGMCC 1.12471</strain>
    </source>
</reference>
<dbReference type="EMBL" id="JBHUEA010000013">
    <property type="protein sequence ID" value="MFD1721838.1"/>
    <property type="molecule type" value="Genomic_DNA"/>
</dbReference>
<dbReference type="SUPFAM" id="SSF48317">
    <property type="entry name" value="Acid phosphatase/Vanadium-dependent haloperoxidase"/>
    <property type="match status" value="1"/>
</dbReference>
<feature type="transmembrane region" description="Helical" evidence="1">
    <location>
        <begin position="211"/>
        <end position="230"/>
    </location>
</feature>
<dbReference type="PANTHER" id="PTHR14969:SF13">
    <property type="entry name" value="AT30094P"/>
    <property type="match status" value="1"/>
</dbReference>
<keyword evidence="4" id="KW-1185">Reference proteome</keyword>
<name>A0ABW4LF41_9MICO</name>